<evidence type="ECO:0000313" key="3">
    <source>
        <dbReference type="EMBL" id="ARN84963.1"/>
    </source>
</evidence>
<keyword evidence="1" id="KW-1133">Transmembrane helix</keyword>
<dbReference type="KEGG" id="naf:GQ61_06325"/>
<proteinExistence type="predicted"/>
<evidence type="ECO:0000313" key="4">
    <source>
        <dbReference type="Proteomes" id="UP000237351"/>
    </source>
</evidence>
<keyword evidence="1" id="KW-0472">Membrane</keyword>
<keyword evidence="4" id="KW-1185">Reference proteome</keyword>
<evidence type="ECO:0000259" key="2">
    <source>
        <dbReference type="Pfam" id="PF13400"/>
    </source>
</evidence>
<dbReference type="Pfam" id="PF13400">
    <property type="entry name" value="Tad"/>
    <property type="match status" value="1"/>
</dbReference>
<dbReference type="STRING" id="1414854.GQ61_06325"/>
<dbReference type="EMBL" id="CP008743">
    <property type="protein sequence ID" value="ARN84963.1"/>
    <property type="molecule type" value="Genomic_DNA"/>
</dbReference>
<dbReference type="Proteomes" id="UP000237351">
    <property type="component" value="Chromosome"/>
</dbReference>
<evidence type="ECO:0000256" key="1">
    <source>
        <dbReference type="SAM" id="Phobius"/>
    </source>
</evidence>
<dbReference type="AlphaFoldDB" id="A0A1W6N537"/>
<organism evidence="3 4">
    <name type="scientific">Candidatus Nucleicultrix amoebiphila FS5</name>
    <dbReference type="NCBI Taxonomy" id="1414854"/>
    <lineage>
        <taxon>Bacteria</taxon>
        <taxon>Pseudomonadati</taxon>
        <taxon>Pseudomonadota</taxon>
        <taxon>Alphaproteobacteria</taxon>
        <taxon>Holosporales</taxon>
        <taxon>Candidatus Nucleicultricaceae</taxon>
        <taxon>Candidatus Nucleicultrix</taxon>
    </lineage>
</organism>
<sequence length="417" mass="43118">MVTRLKKFLHGQQGAIAIMAVFVIPLLIGFLTLSIDFGSLFDQKRKLQQASDTGAINGAWALVYQSSAQAYNYALDAANKNSFSSTMGTFTFNNPPSTGAFIGDPLAVEVKLSQPGNLRLLKYFGIDSITLNTRSVASTKILPICAFMTSASVSGVTSSSALTLSGGANVRMDNCGIGINATGSAAMSIVGNSTLTTDFVAIVGNYKSTSNANLNIKNGIDTGVPPIQDPFINLKPPSFSGCTTNNYSTKSKVTLNPGVYCGGMSLTGKANVTLNPGVYIIDRGSLSLGAQSQMTGKDVTFILTSSTNSNYPTVTIAGGASTNLSASPTGQWAGFLFFEDRRASGLTHSVTGGSAQILSGILYFPSSSLKYAGSTSAAGSVCVQLAANTITFTGGATLGSSCPTESAFKIGKVKLVE</sequence>
<feature type="domain" description="Putative Flp pilus-assembly TadG-like N-terminal" evidence="2">
    <location>
        <begin position="14"/>
        <end position="60"/>
    </location>
</feature>
<protein>
    <recommendedName>
        <fullName evidence="2">Putative Flp pilus-assembly TadG-like N-terminal domain-containing protein</fullName>
    </recommendedName>
</protein>
<dbReference type="InterPro" id="IPR028087">
    <property type="entry name" value="Tad_N"/>
</dbReference>
<keyword evidence="1" id="KW-0812">Transmembrane</keyword>
<reference evidence="3 4" key="1">
    <citation type="submission" date="2014-06" db="EMBL/GenBank/DDBJ databases">
        <title>The genome of the endonuclear symbiont Nucleicultrix amoebiphila.</title>
        <authorList>
            <person name="Schulz F."/>
            <person name="Horn M."/>
        </authorList>
    </citation>
    <scope>NUCLEOTIDE SEQUENCE [LARGE SCALE GENOMIC DNA]</scope>
    <source>
        <strain evidence="3 4">FS5</strain>
    </source>
</reference>
<feature type="transmembrane region" description="Helical" evidence="1">
    <location>
        <begin position="15"/>
        <end position="37"/>
    </location>
</feature>
<gene>
    <name evidence="3" type="ORF">GQ61_06325</name>
</gene>
<name>A0A1W6N537_9PROT</name>
<accession>A0A1W6N537</accession>